<dbReference type="GO" id="GO:0032993">
    <property type="term" value="C:protein-DNA complex"/>
    <property type="evidence" value="ECO:0007669"/>
    <property type="project" value="TreeGrafter"/>
</dbReference>
<evidence type="ECO:0000256" key="6">
    <source>
        <dbReference type="PROSITE-ProRule" id="PRU00169"/>
    </source>
</evidence>
<dbReference type="RefSeq" id="WP_109822809.1">
    <property type="nucleotide sequence ID" value="NZ_QGKL01000022.1"/>
</dbReference>
<dbReference type="GO" id="GO:0006355">
    <property type="term" value="P:regulation of DNA-templated transcription"/>
    <property type="evidence" value="ECO:0007669"/>
    <property type="project" value="InterPro"/>
</dbReference>
<evidence type="ECO:0000256" key="7">
    <source>
        <dbReference type="PROSITE-ProRule" id="PRU01091"/>
    </source>
</evidence>
<dbReference type="PROSITE" id="PS51755">
    <property type="entry name" value="OMPR_PHOB"/>
    <property type="match status" value="1"/>
</dbReference>
<evidence type="ECO:0000313" key="10">
    <source>
        <dbReference type="EMBL" id="PWQ97155.1"/>
    </source>
</evidence>
<dbReference type="SUPFAM" id="SSF52172">
    <property type="entry name" value="CheY-like"/>
    <property type="match status" value="1"/>
</dbReference>
<dbReference type="CDD" id="cd17574">
    <property type="entry name" value="REC_OmpR"/>
    <property type="match status" value="1"/>
</dbReference>
<dbReference type="SMART" id="SM00862">
    <property type="entry name" value="Trans_reg_C"/>
    <property type="match status" value="1"/>
</dbReference>
<organism evidence="10 11">
    <name type="scientific">Leucothrix arctica</name>
    <dbReference type="NCBI Taxonomy" id="1481894"/>
    <lineage>
        <taxon>Bacteria</taxon>
        <taxon>Pseudomonadati</taxon>
        <taxon>Pseudomonadota</taxon>
        <taxon>Gammaproteobacteria</taxon>
        <taxon>Thiotrichales</taxon>
        <taxon>Thiotrichaceae</taxon>
        <taxon>Leucothrix</taxon>
    </lineage>
</organism>
<sequence>MQRITPSESKKRILIVEDDVILLDFLEMHLSINNYDATCLSEDQSIPQTLEKKRFDIVVLDVMLPGKSGLYWLQWMKQYHPNIIVIMMSARSDKDDRLKGLECGAHDYIIKPFKEEELLIRIANIFKSVPYFKRRPTVVNLGDIKFDMDKNRILREDGEIRLTVLESGILKLLYLNAGITLSRDEISEQVRGAEHNPLDRSIDIHINKLRKKIEIDPSDPLFILTRRGKGYIFKIPESS</sequence>
<evidence type="ECO:0000259" key="9">
    <source>
        <dbReference type="PROSITE" id="PS51755"/>
    </source>
</evidence>
<comment type="caution">
    <text evidence="10">The sequence shown here is derived from an EMBL/GenBank/DDBJ whole genome shotgun (WGS) entry which is preliminary data.</text>
</comment>
<evidence type="ECO:0000313" key="11">
    <source>
        <dbReference type="Proteomes" id="UP000245506"/>
    </source>
</evidence>
<proteinExistence type="predicted"/>
<feature type="domain" description="OmpR/PhoB-type" evidence="9">
    <location>
        <begin position="136"/>
        <end position="235"/>
    </location>
</feature>
<evidence type="ECO:0000256" key="1">
    <source>
        <dbReference type="ARBA" id="ARBA00022553"/>
    </source>
</evidence>
<dbReference type="AlphaFoldDB" id="A0A317CER8"/>
<name>A0A317CER8_9GAMM</name>
<feature type="domain" description="Response regulatory" evidence="8">
    <location>
        <begin position="12"/>
        <end position="126"/>
    </location>
</feature>
<dbReference type="CDD" id="cd00383">
    <property type="entry name" value="trans_reg_C"/>
    <property type="match status" value="1"/>
</dbReference>
<evidence type="ECO:0000256" key="4">
    <source>
        <dbReference type="ARBA" id="ARBA00023125"/>
    </source>
</evidence>
<keyword evidence="11" id="KW-1185">Reference proteome</keyword>
<dbReference type="InterPro" id="IPR001789">
    <property type="entry name" value="Sig_transdc_resp-reg_receiver"/>
</dbReference>
<dbReference type="PANTHER" id="PTHR48111:SF1">
    <property type="entry name" value="TWO-COMPONENT RESPONSE REGULATOR ORR33"/>
    <property type="match status" value="1"/>
</dbReference>
<dbReference type="InterPro" id="IPR039420">
    <property type="entry name" value="WalR-like"/>
</dbReference>
<feature type="modified residue" description="4-aspartylphosphate" evidence="6">
    <location>
        <position position="61"/>
    </location>
</feature>
<keyword evidence="5" id="KW-0804">Transcription</keyword>
<reference evidence="10 11" key="1">
    <citation type="submission" date="2018-05" db="EMBL/GenBank/DDBJ databases">
        <title>Leucothrix arctica sp. nov., isolated from Arctic seawater.</title>
        <authorList>
            <person name="Choi A."/>
            <person name="Baek K."/>
        </authorList>
    </citation>
    <scope>NUCLEOTIDE SEQUENCE [LARGE SCALE GENOMIC DNA]</scope>
    <source>
        <strain evidence="10 11">IMCC9719</strain>
    </source>
</reference>
<evidence type="ECO:0000256" key="5">
    <source>
        <dbReference type="ARBA" id="ARBA00023163"/>
    </source>
</evidence>
<keyword evidence="3" id="KW-0805">Transcription regulation</keyword>
<dbReference type="Proteomes" id="UP000245506">
    <property type="component" value="Unassembled WGS sequence"/>
</dbReference>
<dbReference type="GO" id="GO:0005829">
    <property type="term" value="C:cytosol"/>
    <property type="evidence" value="ECO:0007669"/>
    <property type="project" value="TreeGrafter"/>
</dbReference>
<feature type="DNA-binding region" description="OmpR/PhoB-type" evidence="7">
    <location>
        <begin position="136"/>
        <end position="235"/>
    </location>
</feature>
<dbReference type="InterPro" id="IPR011006">
    <property type="entry name" value="CheY-like_superfamily"/>
</dbReference>
<evidence type="ECO:0000256" key="3">
    <source>
        <dbReference type="ARBA" id="ARBA00023015"/>
    </source>
</evidence>
<dbReference type="Pfam" id="PF00072">
    <property type="entry name" value="Response_reg"/>
    <property type="match status" value="1"/>
</dbReference>
<gene>
    <name evidence="10" type="ORF">DKT75_07520</name>
</gene>
<dbReference type="OrthoDB" id="9802426at2"/>
<dbReference type="SMART" id="SM00448">
    <property type="entry name" value="REC"/>
    <property type="match status" value="1"/>
</dbReference>
<dbReference type="InterPro" id="IPR001867">
    <property type="entry name" value="OmpR/PhoB-type_DNA-bd"/>
</dbReference>
<dbReference type="GO" id="GO:0000976">
    <property type="term" value="F:transcription cis-regulatory region binding"/>
    <property type="evidence" value="ECO:0007669"/>
    <property type="project" value="TreeGrafter"/>
</dbReference>
<dbReference type="Gene3D" id="3.40.50.2300">
    <property type="match status" value="1"/>
</dbReference>
<accession>A0A317CER8</accession>
<evidence type="ECO:0000259" key="8">
    <source>
        <dbReference type="PROSITE" id="PS50110"/>
    </source>
</evidence>
<keyword evidence="4 7" id="KW-0238">DNA-binding</keyword>
<evidence type="ECO:0000256" key="2">
    <source>
        <dbReference type="ARBA" id="ARBA00023012"/>
    </source>
</evidence>
<dbReference type="GO" id="GO:0000156">
    <property type="term" value="F:phosphorelay response regulator activity"/>
    <property type="evidence" value="ECO:0007669"/>
    <property type="project" value="TreeGrafter"/>
</dbReference>
<dbReference type="Pfam" id="PF00486">
    <property type="entry name" value="Trans_reg_C"/>
    <property type="match status" value="1"/>
</dbReference>
<dbReference type="InterPro" id="IPR036388">
    <property type="entry name" value="WH-like_DNA-bd_sf"/>
</dbReference>
<keyword evidence="1 6" id="KW-0597">Phosphoprotein</keyword>
<dbReference type="Gene3D" id="1.10.10.10">
    <property type="entry name" value="Winged helix-like DNA-binding domain superfamily/Winged helix DNA-binding domain"/>
    <property type="match status" value="1"/>
</dbReference>
<keyword evidence="2" id="KW-0902">Two-component regulatory system</keyword>
<dbReference type="PANTHER" id="PTHR48111">
    <property type="entry name" value="REGULATOR OF RPOS"/>
    <property type="match status" value="1"/>
</dbReference>
<dbReference type="PROSITE" id="PS50110">
    <property type="entry name" value="RESPONSE_REGULATORY"/>
    <property type="match status" value="1"/>
</dbReference>
<evidence type="ECO:0008006" key="12">
    <source>
        <dbReference type="Google" id="ProtNLM"/>
    </source>
</evidence>
<dbReference type="EMBL" id="QGKL01000022">
    <property type="protein sequence ID" value="PWQ97155.1"/>
    <property type="molecule type" value="Genomic_DNA"/>
</dbReference>
<protein>
    <recommendedName>
        <fullName evidence="12">DNA-binding response regulator</fullName>
    </recommendedName>
</protein>